<accession>A0A2S7SQI1</accession>
<gene>
    <name evidence="2" type="ORF">CJD36_021515</name>
</gene>
<evidence type="ECO:0000259" key="1">
    <source>
        <dbReference type="Pfam" id="PF02518"/>
    </source>
</evidence>
<organism evidence="2 3">
    <name type="scientific">Flavipsychrobacter stenotrophus</name>
    <dbReference type="NCBI Taxonomy" id="2077091"/>
    <lineage>
        <taxon>Bacteria</taxon>
        <taxon>Pseudomonadati</taxon>
        <taxon>Bacteroidota</taxon>
        <taxon>Chitinophagia</taxon>
        <taxon>Chitinophagales</taxon>
        <taxon>Chitinophagaceae</taxon>
        <taxon>Flavipsychrobacter</taxon>
    </lineage>
</organism>
<dbReference type="OrthoDB" id="1522504at2"/>
<dbReference type="Proteomes" id="UP000239872">
    <property type="component" value="Unassembled WGS sequence"/>
</dbReference>
<dbReference type="Gene3D" id="3.30.565.10">
    <property type="entry name" value="Histidine kinase-like ATPase, C-terminal domain"/>
    <property type="match status" value="1"/>
</dbReference>
<feature type="domain" description="Histidine kinase/HSP90-like ATPase" evidence="1">
    <location>
        <begin position="7"/>
        <end position="72"/>
    </location>
</feature>
<reference evidence="2 3" key="1">
    <citation type="submission" date="2018-01" db="EMBL/GenBank/DDBJ databases">
        <title>A novel member of the phylum Bacteroidetes isolated from glacier ice.</title>
        <authorList>
            <person name="Liu Q."/>
            <person name="Xin Y.-H."/>
        </authorList>
    </citation>
    <scope>NUCLEOTIDE SEQUENCE [LARGE SCALE GENOMIC DNA]</scope>
    <source>
        <strain evidence="2 3">RB1R16</strain>
    </source>
</reference>
<dbReference type="AlphaFoldDB" id="A0A2S7SQI1"/>
<keyword evidence="3" id="KW-1185">Reference proteome</keyword>
<dbReference type="Pfam" id="PF02518">
    <property type="entry name" value="HATPase_c"/>
    <property type="match status" value="1"/>
</dbReference>
<dbReference type="SUPFAM" id="SSF55874">
    <property type="entry name" value="ATPase domain of HSP90 chaperone/DNA topoisomerase II/histidine kinase"/>
    <property type="match status" value="1"/>
</dbReference>
<dbReference type="InterPro" id="IPR036890">
    <property type="entry name" value="HATPase_C_sf"/>
</dbReference>
<evidence type="ECO:0000313" key="2">
    <source>
        <dbReference type="EMBL" id="PQJ08988.1"/>
    </source>
</evidence>
<sequence>MTLKDLNLTISNSSPYPELDYNKLFKRFYRGAHSEDGNGLGLSIVKQVCDMAGYSIKYQYVNDRHDFTITLKQITKTDFH</sequence>
<dbReference type="EMBL" id="PPSL01000009">
    <property type="protein sequence ID" value="PQJ08988.1"/>
    <property type="molecule type" value="Genomic_DNA"/>
</dbReference>
<proteinExistence type="predicted"/>
<dbReference type="InterPro" id="IPR003594">
    <property type="entry name" value="HATPase_dom"/>
</dbReference>
<evidence type="ECO:0000313" key="3">
    <source>
        <dbReference type="Proteomes" id="UP000239872"/>
    </source>
</evidence>
<comment type="caution">
    <text evidence="2">The sequence shown here is derived from an EMBL/GenBank/DDBJ whole genome shotgun (WGS) entry which is preliminary data.</text>
</comment>
<name>A0A2S7SQI1_9BACT</name>
<protein>
    <recommendedName>
        <fullName evidence="1">Histidine kinase/HSP90-like ATPase domain-containing protein</fullName>
    </recommendedName>
</protein>